<evidence type="ECO:0000313" key="3">
    <source>
        <dbReference type="EMBL" id="QTX12986.1"/>
    </source>
</evidence>
<keyword evidence="1" id="KW-0472">Membrane</keyword>
<evidence type="ECO:0000256" key="1">
    <source>
        <dbReference type="SAM" id="Phobius"/>
    </source>
</evidence>
<geneLocation type="plasmid" evidence="3">
    <name>pTfr153</name>
</geneLocation>
<protein>
    <recommendedName>
        <fullName evidence="5">DnrO protein</fullName>
    </recommendedName>
</protein>
<evidence type="ECO:0000313" key="2">
    <source>
        <dbReference type="EMBL" id="MBO0611455.1"/>
    </source>
</evidence>
<reference evidence="3" key="2">
    <citation type="submission" date="2021-04" db="EMBL/GenBank/DDBJ databases">
        <title>Complete Genome and methylome analysis of Thiothrix fructosivorans ATCC 49748.</title>
        <authorList>
            <person name="Fomenkov A."/>
            <person name="Sun L."/>
            <person name="Vincze T."/>
            <person name="Grabovich M.Y."/>
            <person name="Roberts R.J."/>
        </authorList>
    </citation>
    <scope>NUCLEOTIDE SEQUENCE</scope>
    <source>
        <strain evidence="3">ATCC 49748</strain>
        <plasmid evidence="3">pTfr153</plasmid>
    </source>
</reference>
<keyword evidence="1" id="KW-0812">Transmembrane</keyword>
<name>A0A8B0SNV0_9GAMM</name>
<sequence>MNKHQIIIIVGVLALGIVGGIAEWTHLHEGEAHMHEADAHEAHGAVSMELNAGKRWETDEPLRLGMQRIRDAAAQQQGVALASTTKEQVSYLIANCKLDSKADAALHGIIGQLLTGADMLSKNPESSEGMEKIRHALHQYPDYFNHPGWQR</sequence>
<dbReference type="EMBL" id="JAFMPM010000004">
    <property type="protein sequence ID" value="MBO0611455.1"/>
    <property type="molecule type" value="Genomic_DNA"/>
</dbReference>
<accession>A0A8B0SNV0</accession>
<gene>
    <name evidence="2" type="ORF">J1836_00715</name>
    <name evidence="3" type="ORF">J1836_020705</name>
</gene>
<evidence type="ECO:0000313" key="4">
    <source>
        <dbReference type="Proteomes" id="UP000664466"/>
    </source>
</evidence>
<dbReference type="Proteomes" id="UP000664466">
    <property type="component" value="Unassembled WGS sequence"/>
</dbReference>
<reference evidence="2 4" key="1">
    <citation type="submission" date="2021-03" db="EMBL/GenBank/DDBJ databases">
        <title>Draft genome and methylome analysis of Thiotrix fructosivoruns ATCC 49748.</title>
        <authorList>
            <person name="Fomenkov A."/>
            <person name="Grabovich M.Y."/>
            <person name="Roberts R.J."/>
        </authorList>
    </citation>
    <scope>NUCLEOTIDE SEQUENCE [LARGE SCALE GENOMIC DNA]</scope>
    <source>
        <strain evidence="2 4">ATCC 49748</strain>
        <plasmid evidence="2">pTfr153</plasmid>
    </source>
</reference>
<dbReference type="RefSeq" id="WP_207249102.1">
    <property type="nucleotide sequence ID" value="NZ_CP072750.1"/>
</dbReference>
<keyword evidence="3" id="KW-0614">Plasmid</keyword>
<evidence type="ECO:0008006" key="5">
    <source>
        <dbReference type="Google" id="ProtNLM"/>
    </source>
</evidence>
<proteinExistence type="predicted"/>
<feature type="transmembrane region" description="Helical" evidence="1">
    <location>
        <begin position="6"/>
        <end position="25"/>
    </location>
</feature>
<keyword evidence="4" id="KW-1185">Reference proteome</keyword>
<dbReference type="AlphaFoldDB" id="A0A8B0SNV0"/>
<organism evidence="3">
    <name type="scientific">Thiothrix fructosivorans</name>
    <dbReference type="NCBI Taxonomy" id="111770"/>
    <lineage>
        <taxon>Bacteria</taxon>
        <taxon>Pseudomonadati</taxon>
        <taxon>Pseudomonadota</taxon>
        <taxon>Gammaproteobacteria</taxon>
        <taxon>Thiotrichales</taxon>
        <taxon>Thiotrichaceae</taxon>
        <taxon>Thiothrix</taxon>
    </lineage>
</organism>
<keyword evidence="1" id="KW-1133">Transmembrane helix</keyword>
<dbReference type="EMBL" id="CP072750">
    <property type="protein sequence ID" value="QTX12986.1"/>
    <property type="molecule type" value="Genomic_DNA"/>
</dbReference>